<gene>
    <name evidence="8" type="ORF">C5L39_05695</name>
</gene>
<dbReference type="GO" id="GO:0043103">
    <property type="term" value="P:hypoxanthine salvage"/>
    <property type="evidence" value="ECO:0007669"/>
    <property type="project" value="TreeGrafter"/>
</dbReference>
<dbReference type="EC" id="3.5.4.4" evidence="3"/>
<dbReference type="OrthoDB" id="9779574at2"/>
<dbReference type="PANTHER" id="PTHR11409">
    <property type="entry name" value="ADENOSINE DEAMINASE"/>
    <property type="match status" value="1"/>
</dbReference>
<dbReference type="SUPFAM" id="SSF51556">
    <property type="entry name" value="Metallo-dependent hydrolases"/>
    <property type="match status" value="1"/>
</dbReference>
<dbReference type="GO" id="GO:0005829">
    <property type="term" value="C:cytosol"/>
    <property type="evidence" value="ECO:0007669"/>
    <property type="project" value="TreeGrafter"/>
</dbReference>
<sequence>MHDTPAISPEHKALTHDLLKQLPKVLILDDLEASLTGELGANLSELNTPDAIAAGIAQSVADLAADNVVYAELRFSPELHTDGGLTLQEAVDCAITGVEAAHRAHPNVDTRLILNASRAGGVLDDVAALAVSMSGPIIVGFSVSGDQERHSLAPHAEAFRALRENYVAFSIQSGLDAGIESVGEAIQLGATRLGNAPRLVDDFGVDMEGIVPGKISAWVRDRHLTVETAPSVEAQRGAAEQLGDHPLPLLQQLGFTCTVNTGDRSVTSLTEQFLALTETFGYGPEEFFDLTVNAVEAAFLNQEQRQHLLETVILPAYEELADPVEE</sequence>
<evidence type="ECO:0000256" key="1">
    <source>
        <dbReference type="ARBA" id="ARBA00001947"/>
    </source>
</evidence>
<dbReference type="GO" id="GO:0006154">
    <property type="term" value="P:adenosine catabolic process"/>
    <property type="evidence" value="ECO:0007669"/>
    <property type="project" value="TreeGrafter"/>
</dbReference>
<keyword evidence="5" id="KW-0378">Hydrolase</keyword>
<evidence type="ECO:0000256" key="6">
    <source>
        <dbReference type="ARBA" id="ARBA00022833"/>
    </source>
</evidence>
<name>A0A3M8K751_9CORY</name>
<dbReference type="Pfam" id="PF00962">
    <property type="entry name" value="A_deaminase"/>
    <property type="match status" value="1"/>
</dbReference>
<comment type="caution">
    <text evidence="8">The sequence shown here is derived from an EMBL/GenBank/DDBJ whole genome shotgun (WGS) entry which is preliminary data.</text>
</comment>
<dbReference type="InterPro" id="IPR001365">
    <property type="entry name" value="A_deaminase_dom"/>
</dbReference>
<dbReference type="Proteomes" id="UP000266975">
    <property type="component" value="Unassembled WGS sequence"/>
</dbReference>
<keyword evidence="6" id="KW-0862">Zinc</keyword>
<dbReference type="EMBL" id="PTJO01000004">
    <property type="protein sequence ID" value="RNE49051.1"/>
    <property type="molecule type" value="Genomic_DNA"/>
</dbReference>
<accession>A0A3M8K751</accession>
<evidence type="ECO:0000256" key="4">
    <source>
        <dbReference type="ARBA" id="ARBA00022723"/>
    </source>
</evidence>
<reference evidence="8 9" key="1">
    <citation type="submission" date="2018-02" db="EMBL/GenBank/DDBJ databases">
        <title>Corynebacterium alimpuense sp. nov., a marine obligate actinomycete isolated from sediments of Valparaiso bay, Chile.</title>
        <authorList>
            <person name="Claverias F."/>
            <person name="Gonzales-Siles L."/>
            <person name="Salva-Serra F."/>
            <person name="Inganaes E."/>
            <person name="Molin K."/>
            <person name="Cumsille A."/>
            <person name="Undabarrena A."/>
            <person name="Couve E."/>
            <person name="Moore E.R.B."/>
            <person name="Gomila M."/>
            <person name="Camara B."/>
        </authorList>
    </citation>
    <scope>NUCLEOTIDE SEQUENCE [LARGE SCALE GENOMIC DNA]</scope>
    <source>
        <strain evidence="8 9">CCUG 69366</strain>
    </source>
</reference>
<evidence type="ECO:0000256" key="2">
    <source>
        <dbReference type="ARBA" id="ARBA00006676"/>
    </source>
</evidence>
<dbReference type="GO" id="GO:0004000">
    <property type="term" value="F:adenosine deaminase activity"/>
    <property type="evidence" value="ECO:0007669"/>
    <property type="project" value="TreeGrafter"/>
</dbReference>
<dbReference type="GO" id="GO:0046872">
    <property type="term" value="F:metal ion binding"/>
    <property type="evidence" value="ECO:0007669"/>
    <property type="project" value="UniProtKB-KW"/>
</dbReference>
<keyword evidence="9" id="KW-1185">Reference proteome</keyword>
<evidence type="ECO:0000256" key="3">
    <source>
        <dbReference type="ARBA" id="ARBA00012784"/>
    </source>
</evidence>
<dbReference type="AlphaFoldDB" id="A0A3M8K751"/>
<organism evidence="8 9">
    <name type="scientific">Corynebacterium alimapuense</name>
    <dbReference type="NCBI Taxonomy" id="1576874"/>
    <lineage>
        <taxon>Bacteria</taxon>
        <taxon>Bacillati</taxon>
        <taxon>Actinomycetota</taxon>
        <taxon>Actinomycetes</taxon>
        <taxon>Mycobacteriales</taxon>
        <taxon>Corynebacteriaceae</taxon>
        <taxon>Corynebacterium</taxon>
    </lineage>
</organism>
<evidence type="ECO:0000259" key="7">
    <source>
        <dbReference type="Pfam" id="PF00962"/>
    </source>
</evidence>
<protein>
    <recommendedName>
        <fullName evidence="3">adenosine deaminase</fullName>
        <ecNumber evidence="3">3.5.4.4</ecNumber>
    </recommendedName>
</protein>
<keyword evidence="4" id="KW-0479">Metal-binding</keyword>
<evidence type="ECO:0000313" key="8">
    <source>
        <dbReference type="EMBL" id="RNE49051.1"/>
    </source>
</evidence>
<proteinExistence type="inferred from homology"/>
<evidence type="ECO:0000256" key="5">
    <source>
        <dbReference type="ARBA" id="ARBA00022801"/>
    </source>
</evidence>
<dbReference type="InterPro" id="IPR032466">
    <property type="entry name" value="Metal_Hydrolase"/>
</dbReference>
<dbReference type="Gene3D" id="3.20.20.140">
    <property type="entry name" value="Metal-dependent hydrolases"/>
    <property type="match status" value="1"/>
</dbReference>
<comment type="similarity">
    <text evidence="2">Belongs to the metallo-dependent hydrolases superfamily. Adenosine and AMP deaminases family.</text>
</comment>
<dbReference type="GO" id="GO:0046103">
    <property type="term" value="P:inosine biosynthetic process"/>
    <property type="evidence" value="ECO:0007669"/>
    <property type="project" value="TreeGrafter"/>
</dbReference>
<evidence type="ECO:0000313" key="9">
    <source>
        <dbReference type="Proteomes" id="UP000266975"/>
    </source>
</evidence>
<comment type="cofactor">
    <cofactor evidence="1">
        <name>Zn(2+)</name>
        <dbReference type="ChEBI" id="CHEBI:29105"/>
    </cofactor>
</comment>
<feature type="domain" description="Adenosine deaminase" evidence="7">
    <location>
        <begin position="46"/>
        <end position="313"/>
    </location>
</feature>
<dbReference type="InterPro" id="IPR006330">
    <property type="entry name" value="Ado/ade_deaminase"/>
</dbReference>
<dbReference type="PANTHER" id="PTHR11409:SF43">
    <property type="entry name" value="ADENOSINE DEAMINASE"/>
    <property type="match status" value="1"/>
</dbReference>